<accession>A0A9N8ZEJ3</accession>
<dbReference type="EMBL" id="CAJVPI010000140">
    <property type="protein sequence ID" value="CAG8488248.1"/>
    <property type="molecule type" value="Genomic_DNA"/>
</dbReference>
<sequence length="153" mass="17648">MQSEQWSTENQQRMGDEIRRMALQFVYGSIPREAAKMMIDEEITKMLEAMPLIPQTIIINPADIIVITTRRSWPAFEEDEIEEPTWGPDDPTVGGRRNWRDNISSKDQLKSHTMRISGARRKTPVESSTESTTETSTKIKSIELKKKARKKVQ</sequence>
<evidence type="ECO:0000313" key="2">
    <source>
        <dbReference type="EMBL" id="CAG8488248.1"/>
    </source>
</evidence>
<dbReference type="Proteomes" id="UP000789739">
    <property type="component" value="Unassembled WGS sequence"/>
</dbReference>
<organism evidence="2 3">
    <name type="scientific">Paraglomus brasilianum</name>
    <dbReference type="NCBI Taxonomy" id="144538"/>
    <lineage>
        <taxon>Eukaryota</taxon>
        <taxon>Fungi</taxon>
        <taxon>Fungi incertae sedis</taxon>
        <taxon>Mucoromycota</taxon>
        <taxon>Glomeromycotina</taxon>
        <taxon>Glomeromycetes</taxon>
        <taxon>Paraglomerales</taxon>
        <taxon>Paraglomeraceae</taxon>
        <taxon>Paraglomus</taxon>
    </lineage>
</organism>
<dbReference type="AlphaFoldDB" id="A0A9N8ZEJ3"/>
<feature type="compositionally biased region" description="Basic and acidic residues" evidence="1">
    <location>
        <begin position="98"/>
        <end position="110"/>
    </location>
</feature>
<feature type="region of interest" description="Disordered" evidence="1">
    <location>
        <begin position="80"/>
        <end position="153"/>
    </location>
</feature>
<keyword evidence="3" id="KW-1185">Reference proteome</keyword>
<gene>
    <name evidence="2" type="ORF">PBRASI_LOCUS1959</name>
</gene>
<feature type="compositionally biased region" description="Low complexity" evidence="1">
    <location>
        <begin position="126"/>
        <end position="139"/>
    </location>
</feature>
<protein>
    <submittedName>
        <fullName evidence="2">11786_t:CDS:1</fullName>
    </submittedName>
</protein>
<name>A0A9N8ZEJ3_9GLOM</name>
<comment type="caution">
    <text evidence="2">The sequence shown here is derived from an EMBL/GenBank/DDBJ whole genome shotgun (WGS) entry which is preliminary data.</text>
</comment>
<proteinExistence type="predicted"/>
<evidence type="ECO:0000256" key="1">
    <source>
        <dbReference type="SAM" id="MobiDB-lite"/>
    </source>
</evidence>
<evidence type="ECO:0000313" key="3">
    <source>
        <dbReference type="Proteomes" id="UP000789739"/>
    </source>
</evidence>
<reference evidence="2" key="1">
    <citation type="submission" date="2021-06" db="EMBL/GenBank/DDBJ databases">
        <authorList>
            <person name="Kallberg Y."/>
            <person name="Tangrot J."/>
            <person name="Rosling A."/>
        </authorList>
    </citation>
    <scope>NUCLEOTIDE SEQUENCE</scope>
    <source>
        <strain evidence="2">BR232B</strain>
    </source>
</reference>